<gene>
    <name evidence="1" type="ORF">Drose_13130</name>
</gene>
<protein>
    <submittedName>
        <fullName evidence="1">Uncharacterized protein</fullName>
    </submittedName>
</protein>
<proteinExistence type="predicted"/>
<dbReference type="RefSeq" id="WP_260728476.1">
    <property type="nucleotide sequence ID" value="NZ_BAAABS010000008.1"/>
</dbReference>
<accession>A0ABY5ZB36</accession>
<evidence type="ECO:0000313" key="2">
    <source>
        <dbReference type="Proteomes" id="UP001058271"/>
    </source>
</evidence>
<name>A0ABY5ZB36_9ACTN</name>
<sequence length="171" mass="18790">MGALADRLDRMRMTVHAPGGKAWATLIGSRDVTLSFLSGYYGRVDERELAWTLTAVARLLWVERTRALRAAVQEVLAPARSPERPPRTAREVAFDKARDELVAEGYSPGRRVVVTTLGLRSWQVRVAPGTIRALDEQEFCAAVRVAADGVIQDVRDKMIVVKAGFEQAGAS</sequence>
<reference evidence="1" key="1">
    <citation type="submission" date="2021-04" db="EMBL/GenBank/DDBJ databases">
        <title>Biosynthetic gene clusters of Dactylosporangioum roseum.</title>
        <authorList>
            <person name="Hartkoorn R.C."/>
            <person name="Beaudoing E."/>
            <person name="Hot D."/>
            <person name="Moureu S."/>
        </authorList>
    </citation>
    <scope>NUCLEOTIDE SEQUENCE</scope>
    <source>
        <strain evidence="1">NRRL B-16295</strain>
    </source>
</reference>
<dbReference type="Proteomes" id="UP001058271">
    <property type="component" value="Chromosome"/>
</dbReference>
<evidence type="ECO:0000313" key="1">
    <source>
        <dbReference type="EMBL" id="UWZ39077.1"/>
    </source>
</evidence>
<dbReference type="EMBL" id="CP073721">
    <property type="protein sequence ID" value="UWZ39077.1"/>
    <property type="molecule type" value="Genomic_DNA"/>
</dbReference>
<organism evidence="1 2">
    <name type="scientific">Dactylosporangium roseum</name>
    <dbReference type="NCBI Taxonomy" id="47989"/>
    <lineage>
        <taxon>Bacteria</taxon>
        <taxon>Bacillati</taxon>
        <taxon>Actinomycetota</taxon>
        <taxon>Actinomycetes</taxon>
        <taxon>Micromonosporales</taxon>
        <taxon>Micromonosporaceae</taxon>
        <taxon>Dactylosporangium</taxon>
    </lineage>
</organism>
<keyword evidence="2" id="KW-1185">Reference proteome</keyword>